<dbReference type="PANTHER" id="PTHR12266">
    <property type="entry name" value="NA+/CA2+ K+ INDEPENDENT EXCHANGER"/>
    <property type="match status" value="1"/>
</dbReference>
<feature type="transmembrane region" description="Helical" evidence="8">
    <location>
        <begin position="54"/>
        <end position="76"/>
    </location>
</feature>
<dbReference type="Pfam" id="PF01699">
    <property type="entry name" value="Na_Ca_ex"/>
    <property type="match status" value="2"/>
</dbReference>
<feature type="transmembrane region" description="Helical" evidence="8">
    <location>
        <begin position="485"/>
        <end position="504"/>
    </location>
</feature>
<dbReference type="GO" id="GO:0008324">
    <property type="term" value="F:monoatomic cation transmembrane transporter activity"/>
    <property type="evidence" value="ECO:0007669"/>
    <property type="project" value="TreeGrafter"/>
</dbReference>
<dbReference type="InterPro" id="IPR004837">
    <property type="entry name" value="NaCa_Exmemb"/>
</dbReference>
<feature type="transmembrane region" description="Helical" evidence="8">
    <location>
        <begin position="553"/>
        <end position="572"/>
    </location>
</feature>
<reference evidence="10" key="1">
    <citation type="journal article" date="2021" name="Open Biol.">
        <title>Shared evolutionary footprints suggest mitochondrial oxidative damage underlies multiple complex I losses in fungi.</title>
        <authorList>
            <person name="Schikora-Tamarit M.A."/>
            <person name="Marcet-Houben M."/>
            <person name="Nosek J."/>
            <person name="Gabaldon T."/>
        </authorList>
    </citation>
    <scope>NUCLEOTIDE SEQUENCE</scope>
    <source>
        <strain evidence="10">CBS6075</strain>
    </source>
</reference>
<dbReference type="PANTHER" id="PTHR12266:SF0">
    <property type="entry name" value="MITOCHONDRIAL SODIUM_CALCIUM EXCHANGER PROTEIN"/>
    <property type="match status" value="1"/>
</dbReference>
<keyword evidence="11" id="KW-1185">Reference proteome</keyword>
<sequence>MSFDGWSNSPFLCPVPLNDPSTICQFIRDNCDRDNFKYLELYYCSGMDAVVPGWLLALVFLALIGMLFFVLGFLASNSLTPNLTYLASLLNLGEKLAGVTLLAFANGSPDILSTWVAMNSGSTGLAIGELLGSANFALTVVIGTMAIVRPFTVDYASFVKDVTLFLVLIVLSLLFLFDGKIKLYESVAMCLLYVIYIAVNFFSPEKLLAETHPKLHDGTSAETQSTAVDAFDQNIESLESGRSFRLSLADSIKLAFRTCDLNHLKNYYRADDSEFQHSPDRQRSPEIQVPQVPAQIVITPAEDDEFVPQEPQSDGMLTPPDLSRSSSVSSNASISTILSAEPVPVTWKSKLVPNYGRLVSRNKPFESIYNIATLPLACLVNVAVPTPANSPKELALNVRLFHFQLVLAPMVLLHQVSVRTVEIAAVLELLNVLVLSTWNSLYVRIFPAVSSIAGFLGGLNLITAVAAEIVALLKNIGVIYRVNESLLGLTILSIGNSIGDLITNSTLSSLGLALTGLHACFGSPLLYILLGVGLNSLIVNLRTGESVEFQVDAHLKLSSFSLITILLLYIVVVPLRNWKVDKLVGYLAVLFWVAVTMLNIYFIN</sequence>
<name>A0A9P8P2V7_9ASCO</name>
<keyword evidence="6 8" id="KW-0472">Membrane</keyword>
<evidence type="ECO:0000313" key="11">
    <source>
        <dbReference type="Proteomes" id="UP000769157"/>
    </source>
</evidence>
<evidence type="ECO:0000256" key="6">
    <source>
        <dbReference type="ARBA" id="ARBA00023136"/>
    </source>
</evidence>
<evidence type="ECO:0000256" key="7">
    <source>
        <dbReference type="SAM" id="MobiDB-lite"/>
    </source>
</evidence>
<feature type="transmembrane region" description="Helical" evidence="8">
    <location>
        <begin position="452"/>
        <end position="473"/>
    </location>
</feature>
<feature type="region of interest" description="Disordered" evidence="7">
    <location>
        <begin position="306"/>
        <end position="328"/>
    </location>
</feature>
<keyword evidence="5 8" id="KW-1133">Transmembrane helix</keyword>
<organism evidence="10 11">
    <name type="scientific">Ogataea philodendri</name>
    <dbReference type="NCBI Taxonomy" id="1378263"/>
    <lineage>
        <taxon>Eukaryota</taxon>
        <taxon>Fungi</taxon>
        <taxon>Dikarya</taxon>
        <taxon>Ascomycota</taxon>
        <taxon>Saccharomycotina</taxon>
        <taxon>Pichiomycetes</taxon>
        <taxon>Pichiales</taxon>
        <taxon>Pichiaceae</taxon>
        <taxon>Ogataea</taxon>
    </lineage>
</organism>
<dbReference type="GeneID" id="70236531"/>
<evidence type="ECO:0000256" key="1">
    <source>
        <dbReference type="ARBA" id="ARBA00004141"/>
    </source>
</evidence>
<feature type="transmembrane region" description="Helical" evidence="8">
    <location>
        <begin position="425"/>
        <end position="446"/>
    </location>
</feature>
<evidence type="ECO:0000259" key="9">
    <source>
        <dbReference type="Pfam" id="PF01699"/>
    </source>
</evidence>
<evidence type="ECO:0000256" key="4">
    <source>
        <dbReference type="ARBA" id="ARBA00022692"/>
    </source>
</evidence>
<dbReference type="RefSeq" id="XP_046060487.1">
    <property type="nucleotide sequence ID" value="XM_046205658.1"/>
</dbReference>
<evidence type="ECO:0000313" key="10">
    <source>
        <dbReference type="EMBL" id="KAH3664215.1"/>
    </source>
</evidence>
<feature type="transmembrane region" description="Helical" evidence="8">
    <location>
        <begin position="158"/>
        <end position="177"/>
    </location>
</feature>
<reference evidence="10" key="2">
    <citation type="submission" date="2021-01" db="EMBL/GenBank/DDBJ databases">
        <authorList>
            <person name="Schikora-Tamarit M.A."/>
        </authorList>
    </citation>
    <scope>NUCLEOTIDE SEQUENCE</scope>
    <source>
        <strain evidence="10">CBS6075</strain>
    </source>
</reference>
<dbReference type="AlphaFoldDB" id="A0A9P8P2V7"/>
<dbReference type="Gene3D" id="1.20.1420.30">
    <property type="entry name" value="NCX, central ion-binding region"/>
    <property type="match status" value="2"/>
</dbReference>
<dbReference type="InterPro" id="IPR051359">
    <property type="entry name" value="CaCA_antiporter"/>
</dbReference>
<dbReference type="GO" id="GO:0006874">
    <property type="term" value="P:intracellular calcium ion homeostasis"/>
    <property type="evidence" value="ECO:0007669"/>
    <property type="project" value="TreeGrafter"/>
</dbReference>
<dbReference type="InterPro" id="IPR044880">
    <property type="entry name" value="NCX_ion-bd_dom_sf"/>
</dbReference>
<keyword evidence="4 8" id="KW-0812">Transmembrane</keyword>
<protein>
    <recommendedName>
        <fullName evidence="9">Sodium/calcium exchanger membrane region domain-containing protein</fullName>
    </recommendedName>
</protein>
<evidence type="ECO:0000256" key="2">
    <source>
        <dbReference type="ARBA" id="ARBA00008170"/>
    </source>
</evidence>
<keyword evidence="3" id="KW-0813">Transport</keyword>
<dbReference type="Proteomes" id="UP000769157">
    <property type="component" value="Unassembled WGS sequence"/>
</dbReference>
<evidence type="ECO:0000256" key="8">
    <source>
        <dbReference type="SAM" id="Phobius"/>
    </source>
</evidence>
<evidence type="ECO:0000256" key="5">
    <source>
        <dbReference type="ARBA" id="ARBA00022989"/>
    </source>
</evidence>
<feature type="domain" description="Sodium/calcium exchanger membrane region" evidence="9">
    <location>
        <begin position="63"/>
        <end position="201"/>
    </location>
</feature>
<dbReference type="OrthoDB" id="407410at2759"/>
<gene>
    <name evidence="10" type="ORF">OGAPHI_004566</name>
</gene>
<comment type="similarity">
    <text evidence="2">Belongs to the Ca(2+):cation antiporter (CaCA) (TC 2.A.19) family.</text>
</comment>
<comment type="caution">
    <text evidence="10">The sequence shown here is derived from an EMBL/GenBank/DDBJ whole genome shotgun (WGS) entry which is preliminary data.</text>
</comment>
<feature type="transmembrane region" description="Helical" evidence="8">
    <location>
        <begin position="183"/>
        <end position="202"/>
    </location>
</feature>
<accession>A0A9P8P2V7</accession>
<proteinExistence type="inferred from homology"/>
<dbReference type="GO" id="GO:0016020">
    <property type="term" value="C:membrane"/>
    <property type="evidence" value="ECO:0007669"/>
    <property type="project" value="UniProtKB-SubCell"/>
</dbReference>
<dbReference type="EMBL" id="JAEUBE010000327">
    <property type="protein sequence ID" value="KAH3664215.1"/>
    <property type="molecule type" value="Genomic_DNA"/>
</dbReference>
<feature type="transmembrane region" description="Helical" evidence="8">
    <location>
        <begin position="83"/>
        <end position="105"/>
    </location>
</feature>
<feature type="transmembrane region" description="Helical" evidence="8">
    <location>
        <begin position="524"/>
        <end position="541"/>
    </location>
</feature>
<comment type="subcellular location">
    <subcellularLocation>
        <location evidence="1">Membrane</location>
        <topology evidence="1">Multi-pass membrane protein</topology>
    </subcellularLocation>
</comment>
<feature type="transmembrane region" description="Helical" evidence="8">
    <location>
        <begin position="584"/>
        <end position="603"/>
    </location>
</feature>
<feature type="domain" description="Sodium/calcium exchanger membrane region" evidence="9">
    <location>
        <begin position="451"/>
        <end position="600"/>
    </location>
</feature>
<feature type="transmembrane region" description="Helical" evidence="8">
    <location>
        <begin position="125"/>
        <end position="146"/>
    </location>
</feature>
<evidence type="ECO:0000256" key="3">
    <source>
        <dbReference type="ARBA" id="ARBA00022448"/>
    </source>
</evidence>